<keyword evidence="1 2" id="KW-0597">Phosphoprotein</keyword>
<proteinExistence type="predicted"/>
<dbReference type="NCBIfam" id="TIGR01764">
    <property type="entry name" value="excise"/>
    <property type="match status" value="1"/>
</dbReference>
<organism evidence="4 5">
    <name type="scientific">Gallionella capsiferriformans (strain ES-2)</name>
    <name type="common">Gallionella ferruginea capsiferriformans (strain ES-2)</name>
    <dbReference type="NCBI Taxonomy" id="395494"/>
    <lineage>
        <taxon>Bacteria</taxon>
        <taxon>Pseudomonadati</taxon>
        <taxon>Pseudomonadota</taxon>
        <taxon>Betaproteobacteria</taxon>
        <taxon>Nitrosomonadales</taxon>
        <taxon>Gallionellaceae</taxon>
        <taxon>Gallionella</taxon>
    </lineage>
</organism>
<dbReference type="InterPro" id="IPR010093">
    <property type="entry name" value="SinI_DNA-bd"/>
</dbReference>
<name>D9SDQ5_GALCS</name>
<gene>
    <name evidence="4" type="ordered locus">Galf_0776</name>
</gene>
<sequence length="198" mass="21623">MQQDVYTTQDAAKLLGVSLRTVQLWVESGSLLAWKTPGGHRRVLKESVDCLLHKRDVQPAANVADTHALISILVVEDNLSLCKLYEATIKSWKLPIDLKIVHDGFAALVAIGASQPNIIITDIDIPGMDGIMMLHKLREEHACDDSEIIVVTGLDAVRLQEMGGVPDGISVFLKPAPFGMIQARIQEIANQRLGVSRA</sequence>
<dbReference type="Pfam" id="PF00072">
    <property type="entry name" value="Response_reg"/>
    <property type="match status" value="1"/>
</dbReference>
<dbReference type="eggNOG" id="COG0789">
    <property type="taxonomic scope" value="Bacteria"/>
</dbReference>
<dbReference type="HOGENOM" id="CLU_092045_1_0_4"/>
<dbReference type="Pfam" id="PF12728">
    <property type="entry name" value="HTH_17"/>
    <property type="match status" value="1"/>
</dbReference>
<keyword evidence="5" id="KW-1185">Reference proteome</keyword>
<dbReference type="SUPFAM" id="SSF52172">
    <property type="entry name" value="CheY-like"/>
    <property type="match status" value="1"/>
</dbReference>
<reference evidence="4 5" key="1">
    <citation type="submission" date="2010-08" db="EMBL/GenBank/DDBJ databases">
        <title>Complete sequence of Gallionella capsiferriformans ES-2.</title>
        <authorList>
            <consortium name="US DOE Joint Genome Institute"/>
            <person name="Lucas S."/>
            <person name="Copeland A."/>
            <person name="Lapidus A."/>
            <person name="Cheng J.-F."/>
            <person name="Bruce D."/>
            <person name="Goodwin L."/>
            <person name="Pitluck S."/>
            <person name="Chertkov O."/>
            <person name="Davenport K.W."/>
            <person name="Detter J.C."/>
            <person name="Han C."/>
            <person name="Tapia R."/>
            <person name="Land M."/>
            <person name="Hauser L."/>
            <person name="Chang Y.-J."/>
            <person name="Jeffries C."/>
            <person name="Kyrpides N."/>
            <person name="Ivanova N."/>
            <person name="Mikhailova N."/>
            <person name="Shelobolina E.S."/>
            <person name="Picardal F."/>
            <person name="Roden E."/>
            <person name="Emerson D."/>
            <person name="Woyke T."/>
        </authorList>
    </citation>
    <scope>NUCLEOTIDE SEQUENCE [LARGE SCALE GENOMIC DNA]</scope>
    <source>
        <strain evidence="4 5">ES-2</strain>
    </source>
</reference>
<evidence type="ECO:0000259" key="3">
    <source>
        <dbReference type="PROSITE" id="PS50110"/>
    </source>
</evidence>
<dbReference type="SMART" id="SM00448">
    <property type="entry name" value="REC"/>
    <property type="match status" value="1"/>
</dbReference>
<protein>
    <submittedName>
        <fullName evidence="4">DNA binding domain protein, excisionase family</fullName>
    </submittedName>
</protein>
<feature type="domain" description="Response regulatory" evidence="3">
    <location>
        <begin position="71"/>
        <end position="189"/>
    </location>
</feature>
<dbReference type="Gene3D" id="3.40.50.2300">
    <property type="match status" value="1"/>
</dbReference>
<evidence type="ECO:0000256" key="2">
    <source>
        <dbReference type="PROSITE-ProRule" id="PRU00169"/>
    </source>
</evidence>
<dbReference type="Proteomes" id="UP000001235">
    <property type="component" value="Chromosome"/>
</dbReference>
<dbReference type="Gene3D" id="1.10.1660.10">
    <property type="match status" value="1"/>
</dbReference>
<dbReference type="RefSeq" id="WP_013292753.1">
    <property type="nucleotide sequence ID" value="NC_014394.1"/>
</dbReference>
<dbReference type="GO" id="GO:0003677">
    <property type="term" value="F:DNA binding"/>
    <property type="evidence" value="ECO:0007669"/>
    <property type="project" value="InterPro"/>
</dbReference>
<dbReference type="GO" id="GO:0000160">
    <property type="term" value="P:phosphorelay signal transduction system"/>
    <property type="evidence" value="ECO:0007669"/>
    <property type="project" value="InterPro"/>
</dbReference>
<evidence type="ECO:0000313" key="5">
    <source>
        <dbReference type="Proteomes" id="UP000001235"/>
    </source>
</evidence>
<dbReference type="AlphaFoldDB" id="D9SDQ5"/>
<dbReference type="CDD" id="cd04762">
    <property type="entry name" value="HTH_MerR-trunc"/>
    <property type="match status" value="1"/>
</dbReference>
<dbReference type="eggNOG" id="COG0745">
    <property type="taxonomic scope" value="Bacteria"/>
</dbReference>
<dbReference type="InterPro" id="IPR001789">
    <property type="entry name" value="Sig_transdc_resp-reg_receiver"/>
</dbReference>
<dbReference type="PANTHER" id="PTHR44591:SF3">
    <property type="entry name" value="RESPONSE REGULATORY DOMAIN-CONTAINING PROTEIN"/>
    <property type="match status" value="1"/>
</dbReference>
<dbReference type="STRING" id="395494.Galf_0776"/>
<dbReference type="OrthoDB" id="5416564at2"/>
<dbReference type="InterPro" id="IPR050595">
    <property type="entry name" value="Bact_response_regulator"/>
</dbReference>
<accession>D9SDQ5</accession>
<dbReference type="InterPro" id="IPR011006">
    <property type="entry name" value="CheY-like_superfamily"/>
</dbReference>
<evidence type="ECO:0000256" key="1">
    <source>
        <dbReference type="ARBA" id="ARBA00022553"/>
    </source>
</evidence>
<dbReference type="PROSITE" id="PS50110">
    <property type="entry name" value="RESPONSE_REGULATORY"/>
    <property type="match status" value="1"/>
</dbReference>
<dbReference type="InterPro" id="IPR009061">
    <property type="entry name" value="DNA-bd_dom_put_sf"/>
</dbReference>
<dbReference type="InterPro" id="IPR041657">
    <property type="entry name" value="HTH_17"/>
</dbReference>
<evidence type="ECO:0000313" key="4">
    <source>
        <dbReference type="EMBL" id="ADL54812.1"/>
    </source>
</evidence>
<dbReference type="KEGG" id="gca:Galf_0776"/>
<dbReference type="EMBL" id="CP002159">
    <property type="protein sequence ID" value="ADL54812.1"/>
    <property type="molecule type" value="Genomic_DNA"/>
</dbReference>
<dbReference type="PANTHER" id="PTHR44591">
    <property type="entry name" value="STRESS RESPONSE REGULATOR PROTEIN 1"/>
    <property type="match status" value="1"/>
</dbReference>
<dbReference type="SUPFAM" id="SSF46955">
    <property type="entry name" value="Putative DNA-binding domain"/>
    <property type="match status" value="1"/>
</dbReference>
<dbReference type="CDD" id="cd00156">
    <property type="entry name" value="REC"/>
    <property type="match status" value="1"/>
</dbReference>
<feature type="modified residue" description="4-aspartylphosphate" evidence="2">
    <location>
        <position position="122"/>
    </location>
</feature>